<keyword evidence="3" id="KW-1185">Reference proteome</keyword>
<evidence type="ECO:0000313" key="2">
    <source>
        <dbReference type="EMBL" id="MBZ2166085.1"/>
    </source>
</evidence>
<dbReference type="AlphaFoldDB" id="A0A8T5V343"/>
<dbReference type="RefSeq" id="WP_223791659.1">
    <property type="nucleotide sequence ID" value="NZ_JAIOUQ010000009.1"/>
</dbReference>
<proteinExistence type="predicted"/>
<reference evidence="3" key="1">
    <citation type="journal article" date="2022" name="Microbiol. Resour. Announc.">
        <title>Draft Genome Sequence of a Methanogenic Archaeon from West Spitsbergen Permafrost.</title>
        <authorList>
            <person name="Trubitsyn V."/>
            <person name="Rivkina E."/>
            <person name="Shcherbakova V."/>
        </authorList>
    </citation>
    <scope>NUCLEOTIDE SEQUENCE [LARGE SCALE GENOMIC DNA]</scope>
    <source>
        <strain evidence="3">VT</strain>
    </source>
</reference>
<dbReference type="EMBL" id="JAIOUQ010000009">
    <property type="protein sequence ID" value="MBZ2166085.1"/>
    <property type="molecule type" value="Genomic_DNA"/>
</dbReference>
<name>A0A8T5V343_9EURY</name>
<organism evidence="2 3">
    <name type="scientific">Methanobacterium spitsbergense</name>
    <dbReference type="NCBI Taxonomy" id="2874285"/>
    <lineage>
        <taxon>Archaea</taxon>
        <taxon>Methanobacteriati</taxon>
        <taxon>Methanobacteriota</taxon>
        <taxon>Methanomada group</taxon>
        <taxon>Methanobacteria</taxon>
        <taxon>Methanobacteriales</taxon>
        <taxon>Methanobacteriaceae</taxon>
        <taxon>Methanobacterium</taxon>
    </lineage>
</organism>
<dbReference type="GO" id="GO:0016787">
    <property type="term" value="F:hydrolase activity"/>
    <property type="evidence" value="ECO:0007669"/>
    <property type="project" value="UniProtKB-KW"/>
</dbReference>
<dbReference type="CDD" id="cd05830">
    <property type="entry name" value="Sortase_E"/>
    <property type="match status" value="1"/>
</dbReference>
<evidence type="ECO:0000256" key="1">
    <source>
        <dbReference type="ARBA" id="ARBA00022801"/>
    </source>
</evidence>
<dbReference type="Proteomes" id="UP000825933">
    <property type="component" value="Unassembled WGS sequence"/>
</dbReference>
<protein>
    <submittedName>
        <fullName evidence="2">Sortase</fullName>
    </submittedName>
</protein>
<evidence type="ECO:0000313" key="3">
    <source>
        <dbReference type="Proteomes" id="UP000825933"/>
    </source>
</evidence>
<dbReference type="InterPro" id="IPR042003">
    <property type="entry name" value="Sortase_E"/>
</dbReference>
<keyword evidence="1" id="KW-0378">Hydrolase</keyword>
<dbReference type="InterPro" id="IPR023365">
    <property type="entry name" value="Sortase_dom-sf"/>
</dbReference>
<dbReference type="Gene3D" id="2.40.260.10">
    <property type="entry name" value="Sortase"/>
    <property type="match status" value="1"/>
</dbReference>
<comment type="caution">
    <text evidence="2">The sequence shown here is derived from an EMBL/GenBank/DDBJ whole genome shotgun (WGS) entry which is preliminary data.</text>
</comment>
<dbReference type="InterPro" id="IPR005754">
    <property type="entry name" value="Sortase"/>
</dbReference>
<dbReference type="Pfam" id="PF04203">
    <property type="entry name" value="Sortase"/>
    <property type="match status" value="1"/>
</dbReference>
<gene>
    <name evidence="2" type="ORF">K8N75_08540</name>
</gene>
<accession>A0A8T5V343</accession>
<sequence length="198" mass="21776">MNRNRIFSVAILLGCVFLSLTIVMAGFEQSKELGKAQKSLKDYNEKMSNPVDALDPLSSSGGASIGELVIPKLGVDCTIRSDTVNAYNAVFHYSESVYPGQPGECGILGHRTTYSGLFRNLGSLQIGDKVIIIDAVMKKKYTYSVTSNGDDIRWDYKTNPVRFAQEGDARLMLMTCYPPGKKEAAYITHCKLVSTEDI</sequence>
<dbReference type="SUPFAM" id="SSF63817">
    <property type="entry name" value="Sortase"/>
    <property type="match status" value="1"/>
</dbReference>